<accession>A0ABS2L5P1</accession>
<evidence type="ECO:0000313" key="2">
    <source>
        <dbReference type="EMBL" id="MBM7472420.1"/>
    </source>
</evidence>
<evidence type="ECO:0000256" key="1">
    <source>
        <dbReference type="SAM" id="SignalP"/>
    </source>
</evidence>
<protein>
    <recommendedName>
        <fullName evidence="4">Lactococcin 972 family bacteriocin</fullName>
    </recommendedName>
</protein>
<evidence type="ECO:0000313" key="3">
    <source>
        <dbReference type="Proteomes" id="UP000776164"/>
    </source>
</evidence>
<name>A0ABS2L5P1_9MICO</name>
<keyword evidence="1" id="KW-0732">Signal</keyword>
<proteinExistence type="predicted"/>
<reference evidence="2 3" key="1">
    <citation type="submission" date="2021-01" db="EMBL/GenBank/DDBJ databases">
        <title>Sequencing the genomes of 1000 actinobacteria strains.</title>
        <authorList>
            <person name="Klenk H.-P."/>
        </authorList>
    </citation>
    <scope>NUCLEOTIDE SEQUENCE [LARGE SCALE GENOMIC DNA]</scope>
    <source>
        <strain evidence="2 3">DSM 13057</strain>
    </source>
</reference>
<dbReference type="EMBL" id="JAFBBU010000001">
    <property type="protein sequence ID" value="MBM7472420.1"/>
    <property type="molecule type" value="Genomic_DNA"/>
</dbReference>
<feature type="signal peptide" evidence="1">
    <location>
        <begin position="1"/>
        <end position="27"/>
    </location>
</feature>
<sequence>MKIIPGALAVLAITGAVVLCGAPGANANSANFGSQVCGFGGPSAASTAYVNGTSIHHHQANAVDWSSRTFGAGFHRFSSGNGVVTMQISFPTGTETGYAFSCADGSF</sequence>
<dbReference type="Proteomes" id="UP000776164">
    <property type="component" value="Unassembled WGS sequence"/>
</dbReference>
<feature type="chain" id="PRO_5046306738" description="Lactococcin 972 family bacteriocin" evidence="1">
    <location>
        <begin position="28"/>
        <end position="107"/>
    </location>
</feature>
<keyword evidence="3" id="KW-1185">Reference proteome</keyword>
<organism evidence="2 3">
    <name type="scientific">Subtercola frigoramans</name>
    <dbReference type="NCBI Taxonomy" id="120298"/>
    <lineage>
        <taxon>Bacteria</taxon>
        <taxon>Bacillati</taxon>
        <taxon>Actinomycetota</taxon>
        <taxon>Actinomycetes</taxon>
        <taxon>Micrococcales</taxon>
        <taxon>Microbacteriaceae</taxon>
        <taxon>Subtercola</taxon>
    </lineage>
</organism>
<evidence type="ECO:0008006" key="4">
    <source>
        <dbReference type="Google" id="ProtNLM"/>
    </source>
</evidence>
<dbReference type="RefSeq" id="WP_205109151.1">
    <property type="nucleotide sequence ID" value="NZ_BAAAHT010000013.1"/>
</dbReference>
<comment type="caution">
    <text evidence="2">The sequence shown here is derived from an EMBL/GenBank/DDBJ whole genome shotgun (WGS) entry which is preliminary data.</text>
</comment>
<gene>
    <name evidence="2" type="ORF">JOE66_002054</name>
</gene>